<evidence type="ECO:0000313" key="2">
    <source>
        <dbReference type="EMBL" id="TRD77142.1"/>
    </source>
</evidence>
<evidence type="ECO:0000313" key="3">
    <source>
        <dbReference type="Proteomes" id="UP000318962"/>
    </source>
</evidence>
<dbReference type="Proteomes" id="UP000318962">
    <property type="component" value="Unassembled WGS sequence"/>
</dbReference>
<name>A0A500EH44_SALMU</name>
<reference evidence="2 3" key="2">
    <citation type="journal article" date="2019" name="Appl. Environ. Microbiol.">
        <title>Clinically Unreported Salmonellosis Outbreak Detected via Comparative Genomic Analysis of Municipal Wastewater Salmonella Isolates.</title>
        <authorList>
            <person name="Diemert S."/>
            <person name="Yan T."/>
        </authorList>
    </citation>
    <scope>NUCLEOTIDE SEQUENCE [LARGE SCALE GENOMIC DNA]</scope>
    <source>
        <strain evidence="2 3">HIY0178</strain>
    </source>
</reference>
<accession>A0A500EH44</accession>
<dbReference type="AlphaFoldDB" id="A0A500EH44"/>
<organism evidence="2 3">
    <name type="scientific">Salmonella muenchen</name>
    <dbReference type="NCBI Taxonomy" id="596"/>
    <lineage>
        <taxon>Bacteria</taxon>
        <taxon>Pseudomonadati</taxon>
        <taxon>Pseudomonadota</taxon>
        <taxon>Gammaproteobacteria</taxon>
        <taxon>Enterobacterales</taxon>
        <taxon>Enterobacteriaceae</taxon>
        <taxon>Salmonella</taxon>
    </lineage>
</organism>
<evidence type="ECO:0000313" key="1">
    <source>
        <dbReference type="EMBL" id="EDG7237223.1"/>
    </source>
</evidence>
<sequence>MQKNPLYWSVMVGQVAPEEMAALLVDMAEMVGMGDMVVMTAMEPETAVITGMVMGVIMVMAQIREIIAVTAQVMATEMETEMEMHPETIMAEKGTGADYE</sequence>
<dbReference type="EMBL" id="AAMFDB010000026">
    <property type="protein sequence ID" value="EDG7237223.1"/>
    <property type="molecule type" value="Genomic_DNA"/>
</dbReference>
<proteinExistence type="predicted"/>
<protein>
    <submittedName>
        <fullName evidence="2">Uncharacterized protein</fullName>
    </submittedName>
</protein>
<gene>
    <name evidence="1" type="ORF">B8Y53_17045</name>
    <name evidence="2" type="ORF">FG699_002320</name>
</gene>
<reference evidence="1" key="1">
    <citation type="submission" date="2018-07" db="EMBL/GenBank/DDBJ databases">
        <authorList>
            <consortium name="PulseNet: The National Subtyping Network for Foodborne Disease Surveillance"/>
            <person name="Tarr C.L."/>
            <person name="Trees E."/>
            <person name="Katz L.S."/>
            <person name="Carleton-Romer H.A."/>
            <person name="Stroika S."/>
            <person name="Kucerova Z."/>
            <person name="Roache K.F."/>
            <person name="Sabol A.L."/>
            <person name="Besser J."/>
            <person name="Gerner-Smidt P."/>
        </authorList>
    </citation>
    <scope>NUCLEOTIDE SEQUENCE</scope>
    <source>
        <strain evidence="1">PNUSAS011578</strain>
    </source>
</reference>
<dbReference type="RefSeq" id="WP_133239622.1">
    <property type="nucleotide sequence ID" value="NZ_QDPQ01000006.1"/>
</dbReference>
<dbReference type="EMBL" id="VCUZ02000001">
    <property type="protein sequence ID" value="TRD77142.1"/>
    <property type="molecule type" value="Genomic_DNA"/>
</dbReference>
<comment type="caution">
    <text evidence="2">The sequence shown here is derived from an EMBL/GenBank/DDBJ whole genome shotgun (WGS) entry which is preliminary data.</text>
</comment>